<sequence>MVHFVLSFQFLFFPLCEKKKLVLSKILFGTQTKFLEPSFSQACLCLNFHKRENQGIVLQCFICPIFLIFHYFPTGNQEN</sequence>
<evidence type="ECO:0000313" key="1">
    <source>
        <dbReference type="EMBL" id="AIT94121.1"/>
    </source>
</evidence>
<dbReference type="EMBL" id="KM462869">
    <property type="protein sequence ID" value="AIT94121.1"/>
    <property type="molecule type" value="Genomic_DNA"/>
</dbReference>
<dbReference type="GeneID" id="22159348"/>
<keyword evidence="1" id="KW-0150">Chloroplast</keyword>
<protein>
    <submittedName>
        <fullName evidence="1">Uncharacterized protein</fullName>
    </submittedName>
</protein>
<proteinExistence type="predicted"/>
<accession>A0A097KLQ6</accession>
<dbReference type="AlphaFoldDB" id="A0A097KLQ6"/>
<dbReference type="RefSeq" id="YP_009105494.1">
    <property type="nucleotide sequence ID" value="NC_025532.1"/>
</dbReference>
<gene>
    <name evidence="1" type="primary">orf79</name>
</gene>
<geneLocation type="chloroplast" evidence="1"/>
<reference evidence="1" key="1">
    <citation type="journal article" date="2014" name="BMC Evol. Biol.">
        <title>Chloroplast phylogenomic analysis resolves deep-level relationships within the green algal class Trebouxiophyceae.</title>
        <authorList>
            <person name="Lemieux C."/>
            <person name="Otis C."/>
            <person name="Turmel M."/>
        </authorList>
    </citation>
    <scope>NUCLEOTIDE SEQUENCE</scope>
</reference>
<keyword evidence="1" id="KW-0934">Plastid</keyword>
<organism evidence="1">
    <name type="scientific">Parietochloris pseudoalveolaris</name>
    <dbReference type="NCBI Taxonomy" id="3102"/>
    <lineage>
        <taxon>Eukaryota</taxon>
        <taxon>Viridiplantae</taxon>
        <taxon>Chlorophyta</taxon>
        <taxon>core chlorophytes</taxon>
        <taxon>Trebouxiophyceae</taxon>
        <taxon>Trebouxiales</taxon>
        <taxon>Trebouxiaceae</taxon>
        <taxon>Parietochloris</taxon>
    </lineage>
</organism>
<name>A0A097KLQ6_9CHLO</name>